<dbReference type="SUPFAM" id="SSF50978">
    <property type="entry name" value="WD40 repeat-like"/>
    <property type="match status" value="1"/>
</dbReference>
<organism evidence="3 4">
    <name type="scientific">Sarcoptes scabiei</name>
    <name type="common">Itch mite</name>
    <name type="synonym">Acarus scabiei</name>
    <dbReference type="NCBI Taxonomy" id="52283"/>
    <lineage>
        <taxon>Eukaryota</taxon>
        <taxon>Metazoa</taxon>
        <taxon>Ecdysozoa</taxon>
        <taxon>Arthropoda</taxon>
        <taxon>Chelicerata</taxon>
        <taxon>Arachnida</taxon>
        <taxon>Acari</taxon>
        <taxon>Acariformes</taxon>
        <taxon>Sarcoptiformes</taxon>
        <taxon>Astigmata</taxon>
        <taxon>Psoroptidia</taxon>
        <taxon>Sarcoptoidea</taxon>
        <taxon>Sarcoptidae</taxon>
        <taxon>Sarcoptinae</taxon>
        <taxon>Sarcoptes</taxon>
    </lineage>
</organism>
<dbReference type="AlphaFoldDB" id="A0A132A8N0"/>
<dbReference type="InterPro" id="IPR057646">
    <property type="entry name" value="WD40_WDHD1_1st"/>
</dbReference>
<keyword evidence="3" id="KW-0238">DNA-binding</keyword>
<dbReference type="InterPro" id="IPR022100">
    <property type="entry name" value="WDHD1/CFT4_beta-prop_2nd"/>
</dbReference>
<dbReference type="OrthoDB" id="427368at2759"/>
<reference evidence="3 4" key="1">
    <citation type="journal article" date="2015" name="Parasit. Vectors">
        <title>Draft genome of the scabies mite.</title>
        <authorList>
            <person name="Rider S.D.Jr."/>
            <person name="Morgan M.S."/>
            <person name="Arlian L.G."/>
        </authorList>
    </citation>
    <scope>NUCLEOTIDE SEQUENCE [LARGE SCALE GENOMIC DNA]</scope>
    <source>
        <strain evidence="3">Arlian Lab</strain>
    </source>
</reference>
<dbReference type="PANTHER" id="PTHR19932">
    <property type="entry name" value="WD REPEAT AND HMG-BOX DNA BINDING PROTEIN"/>
    <property type="match status" value="1"/>
</dbReference>
<dbReference type="Gene3D" id="2.130.10.10">
    <property type="entry name" value="YVTN repeat-like/Quinoprotein amine dehydrogenase"/>
    <property type="match status" value="2"/>
</dbReference>
<dbReference type="InterPro" id="IPR015943">
    <property type="entry name" value="WD40/YVTN_repeat-like_dom_sf"/>
</dbReference>
<comment type="caution">
    <text evidence="3">The sequence shown here is derived from an EMBL/GenBank/DDBJ whole genome shotgun (WGS) entry which is preliminary data.</text>
</comment>
<feature type="domain" description="WDHD1/CFT4 second beta-propeller" evidence="1">
    <location>
        <begin position="447"/>
        <end position="512"/>
    </location>
</feature>
<dbReference type="InterPro" id="IPR036322">
    <property type="entry name" value="WD40_repeat_dom_sf"/>
</dbReference>
<dbReference type="Pfam" id="PF24817">
    <property type="entry name" value="WD40_WDHD1_1st"/>
    <property type="match status" value="1"/>
</dbReference>
<evidence type="ECO:0000259" key="2">
    <source>
        <dbReference type="Pfam" id="PF24817"/>
    </source>
</evidence>
<dbReference type="Pfam" id="PF12341">
    <property type="entry name" value="Mcl1_mid"/>
    <property type="match status" value="1"/>
</dbReference>
<dbReference type="Proteomes" id="UP000616769">
    <property type="component" value="Unassembled WGS sequence"/>
</dbReference>
<protein>
    <submittedName>
        <fullName evidence="3">WD repeat and HMG-box DNA-binding protein 1-like protein</fullName>
    </submittedName>
</protein>
<dbReference type="EMBL" id="JXLN01011481">
    <property type="protein sequence ID" value="KPM07314.1"/>
    <property type="molecule type" value="Genomic_DNA"/>
</dbReference>
<name>A0A132A8N0_SARSC</name>
<feature type="domain" description="WDHD1 first WD40" evidence="2">
    <location>
        <begin position="2"/>
        <end position="281"/>
    </location>
</feature>
<accession>A0A132A8N0</accession>
<dbReference type="PROSITE" id="PS50082">
    <property type="entry name" value="WD_REPEATS_2"/>
    <property type="match status" value="2"/>
</dbReference>
<evidence type="ECO:0000313" key="4">
    <source>
        <dbReference type="Proteomes" id="UP000616769"/>
    </source>
</evidence>
<sequence>EIVTSGVDCEIRIWSLESENDSVQSSLSVQDVPYAILATSDRIIVGLADNTVKSYLMNEIGEEENLVCRFSSNITCLSLSTDQKLLAVGSADFDIKLINLNDQVSKTLQGHQGPILSLSIDTMKKYLTSSSCDGSIILWSIESKCQMYKWTGIFPQSNDFENSPTLSRMCWEPATSEFLVIPRHGQVHFYCRDRWDEPSIQLKHPDMNELFSIVVFSNDGQFLAASTAESMMAVWRMDSIRSKNFSPLSMLSNLTNPITSLKFNPNKSKQLCCTDNGGSLRIMMLKGSEIDRRNQNQLKSLEYSTKTNPPASKTMEDILADFEMENDDDFSFALQENNEYHCEKLQEKLENLTDSNELKIETTNDAEEIQDVDQNNDEFDIGAIKSKYEPLIFGEDDKISSTNIRSDSNMILNSSNGIIIDGYKITGNDLLSLVREKRVSPPIKQSPFQSGSTPVRYQRRFLVWNSVGIVYSHNEDGEKSIDVEFHDVTFHHSIHRVNLINYSMADLSNQAMEMMKWKI</sequence>
<dbReference type="VEuPathDB" id="VectorBase:SSCA005826"/>
<proteinExistence type="predicted"/>
<feature type="non-terminal residue" evidence="3">
    <location>
        <position position="1"/>
    </location>
</feature>
<dbReference type="GO" id="GO:0003677">
    <property type="term" value="F:DNA binding"/>
    <property type="evidence" value="ECO:0007669"/>
    <property type="project" value="UniProtKB-KW"/>
</dbReference>
<evidence type="ECO:0000313" key="3">
    <source>
        <dbReference type="EMBL" id="KPM07314.1"/>
    </source>
</evidence>
<evidence type="ECO:0000259" key="1">
    <source>
        <dbReference type="Pfam" id="PF12341"/>
    </source>
</evidence>
<dbReference type="GO" id="GO:0000278">
    <property type="term" value="P:mitotic cell cycle"/>
    <property type="evidence" value="ECO:0007669"/>
    <property type="project" value="TreeGrafter"/>
</dbReference>
<dbReference type="PROSITE" id="PS50294">
    <property type="entry name" value="WD_REPEATS_REGION"/>
    <property type="match status" value="1"/>
</dbReference>
<dbReference type="GO" id="GO:0043596">
    <property type="term" value="C:nuclear replication fork"/>
    <property type="evidence" value="ECO:0007669"/>
    <property type="project" value="TreeGrafter"/>
</dbReference>
<dbReference type="GO" id="GO:0006261">
    <property type="term" value="P:DNA-templated DNA replication"/>
    <property type="evidence" value="ECO:0007669"/>
    <property type="project" value="TreeGrafter"/>
</dbReference>
<dbReference type="SMART" id="SM00320">
    <property type="entry name" value="WD40"/>
    <property type="match status" value="4"/>
</dbReference>
<dbReference type="PANTHER" id="PTHR19932:SF10">
    <property type="entry name" value="WD REPEAT AND HMG-BOX DNA-BINDING PROTEIN 1"/>
    <property type="match status" value="1"/>
</dbReference>
<dbReference type="InterPro" id="IPR001680">
    <property type="entry name" value="WD40_rpt"/>
</dbReference>
<dbReference type="GO" id="GO:0003682">
    <property type="term" value="F:chromatin binding"/>
    <property type="evidence" value="ECO:0007669"/>
    <property type="project" value="TreeGrafter"/>
</dbReference>
<gene>
    <name evidence="3" type="ORF">QR98_0058050</name>
</gene>
<dbReference type="GO" id="GO:0006281">
    <property type="term" value="P:DNA repair"/>
    <property type="evidence" value="ECO:0007669"/>
    <property type="project" value="TreeGrafter"/>
</dbReference>